<reference evidence="7 8" key="1">
    <citation type="submission" date="2020-07" db="EMBL/GenBank/DDBJ databases">
        <title>Sequencing the genomes of 1000 actinobacteria strains.</title>
        <authorList>
            <person name="Klenk H.-P."/>
        </authorList>
    </citation>
    <scope>NUCLEOTIDE SEQUENCE [LARGE SCALE GENOMIC DNA]</scope>
    <source>
        <strain evidence="7 8">DSM 22083</strain>
    </source>
</reference>
<protein>
    <submittedName>
        <fullName evidence="7">L-lysine exporter family protein LysE/ArgO</fullName>
    </submittedName>
</protein>
<dbReference type="AlphaFoldDB" id="A0A7Y9I7X8"/>
<dbReference type="EMBL" id="JACCBU010000001">
    <property type="protein sequence ID" value="NYE71964.1"/>
    <property type="molecule type" value="Genomic_DNA"/>
</dbReference>
<dbReference type="InterPro" id="IPR001123">
    <property type="entry name" value="LeuE-type"/>
</dbReference>
<comment type="caution">
    <text evidence="7">The sequence shown here is derived from an EMBL/GenBank/DDBJ whole genome shotgun (WGS) entry which is preliminary data.</text>
</comment>
<dbReference type="RefSeq" id="WP_312879066.1">
    <property type="nucleotide sequence ID" value="NZ_JACCBU010000001.1"/>
</dbReference>
<keyword evidence="2" id="KW-1003">Cell membrane</keyword>
<comment type="subcellular location">
    <subcellularLocation>
        <location evidence="1">Cell membrane</location>
        <topology evidence="1">Multi-pass membrane protein</topology>
    </subcellularLocation>
</comment>
<dbReference type="Proteomes" id="UP000569914">
    <property type="component" value="Unassembled WGS sequence"/>
</dbReference>
<proteinExistence type="predicted"/>
<evidence type="ECO:0000256" key="4">
    <source>
        <dbReference type="ARBA" id="ARBA00022989"/>
    </source>
</evidence>
<gene>
    <name evidence="7" type="ORF">BKA15_003293</name>
</gene>
<evidence type="ECO:0000256" key="1">
    <source>
        <dbReference type="ARBA" id="ARBA00004651"/>
    </source>
</evidence>
<evidence type="ECO:0000313" key="8">
    <source>
        <dbReference type="Proteomes" id="UP000569914"/>
    </source>
</evidence>
<dbReference type="GO" id="GO:0015171">
    <property type="term" value="F:amino acid transmembrane transporter activity"/>
    <property type="evidence" value="ECO:0007669"/>
    <property type="project" value="TreeGrafter"/>
</dbReference>
<evidence type="ECO:0000256" key="6">
    <source>
        <dbReference type="SAM" id="Phobius"/>
    </source>
</evidence>
<feature type="transmembrane region" description="Helical" evidence="6">
    <location>
        <begin position="6"/>
        <end position="26"/>
    </location>
</feature>
<keyword evidence="8" id="KW-1185">Reference proteome</keyword>
<evidence type="ECO:0000256" key="3">
    <source>
        <dbReference type="ARBA" id="ARBA00022692"/>
    </source>
</evidence>
<dbReference type="GO" id="GO:0005886">
    <property type="term" value="C:plasma membrane"/>
    <property type="evidence" value="ECO:0007669"/>
    <property type="project" value="UniProtKB-SubCell"/>
</dbReference>
<organism evidence="7 8">
    <name type="scientific">Microlunatus parietis</name>
    <dbReference type="NCBI Taxonomy" id="682979"/>
    <lineage>
        <taxon>Bacteria</taxon>
        <taxon>Bacillati</taxon>
        <taxon>Actinomycetota</taxon>
        <taxon>Actinomycetes</taxon>
        <taxon>Propionibacteriales</taxon>
        <taxon>Propionibacteriaceae</taxon>
        <taxon>Microlunatus</taxon>
    </lineage>
</organism>
<feature type="transmembrane region" description="Helical" evidence="6">
    <location>
        <begin position="67"/>
        <end position="86"/>
    </location>
</feature>
<feature type="transmembrane region" description="Helical" evidence="6">
    <location>
        <begin position="107"/>
        <end position="126"/>
    </location>
</feature>
<keyword evidence="4 6" id="KW-1133">Transmembrane helix</keyword>
<evidence type="ECO:0000313" key="7">
    <source>
        <dbReference type="EMBL" id="NYE71964.1"/>
    </source>
</evidence>
<keyword evidence="5 6" id="KW-0472">Membrane</keyword>
<evidence type="ECO:0000256" key="2">
    <source>
        <dbReference type="ARBA" id="ARBA00022475"/>
    </source>
</evidence>
<keyword evidence="3 6" id="KW-0812">Transmembrane</keyword>
<name>A0A7Y9I7X8_9ACTN</name>
<feature type="transmembrane region" description="Helical" evidence="6">
    <location>
        <begin position="146"/>
        <end position="170"/>
    </location>
</feature>
<accession>A0A7Y9I7X8</accession>
<feature type="transmembrane region" description="Helical" evidence="6">
    <location>
        <begin position="182"/>
        <end position="204"/>
    </location>
</feature>
<dbReference type="Pfam" id="PF01810">
    <property type="entry name" value="LysE"/>
    <property type="match status" value="1"/>
</dbReference>
<feature type="transmembrane region" description="Helical" evidence="6">
    <location>
        <begin position="38"/>
        <end position="61"/>
    </location>
</feature>
<dbReference type="PANTHER" id="PTHR30086:SF20">
    <property type="entry name" value="ARGININE EXPORTER PROTEIN ARGO-RELATED"/>
    <property type="match status" value="1"/>
</dbReference>
<evidence type="ECO:0000256" key="5">
    <source>
        <dbReference type="ARBA" id="ARBA00023136"/>
    </source>
</evidence>
<dbReference type="PANTHER" id="PTHR30086">
    <property type="entry name" value="ARGININE EXPORTER PROTEIN ARGO"/>
    <property type="match status" value="1"/>
</dbReference>
<sequence length="206" mass="21424">MIHTAATGFGMGLSLIVAIGAQNSYLLRQAISRERAGVVAAICIASDVLLILLGISGIGVIVRQAPMIIEVLRWCGAAFLIGYGILAARRALGPQQTLDAATGGSTSATRVIITALALTWLNPHVYLDTVLLLGTVANTHGPSGRWVFGAGAIVASVLWFLTLAFAGRLLRPVFARPLTWRLLDGVIAVIMVGLAGSLIVSGLATD</sequence>